<gene>
    <name evidence="1" type="ORF">HMPREF1536_03654</name>
</gene>
<organism evidence="1 2">
    <name type="scientific">Parabacteroides gordonii MS-1 = DSM 23371</name>
    <dbReference type="NCBI Taxonomy" id="1203610"/>
    <lineage>
        <taxon>Bacteria</taxon>
        <taxon>Pseudomonadati</taxon>
        <taxon>Bacteroidota</taxon>
        <taxon>Bacteroidia</taxon>
        <taxon>Bacteroidales</taxon>
        <taxon>Tannerellaceae</taxon>
        <taxon>Parabacteroides</taxon>
    </lineage>
</organism>
<accession>A0A0F5J8N8</accession>
<dbReference type="Proteomes" id="UP000033035">
    <property type="component" value="Unassembled WGS sequence"/>
</dbReference>
<proteinExistence type="predicted"/>
<name>A0A0F5J8N8_9BACT</name>
<comment type="caution">
    <text evidence="1">The sequence shown here is derived from an EMBL/GenBank/DDBJ whole genome shotgun (WGS) entry which is preliminary data.</text>
</comment>
<dbReference type="AlphaFoldDB" id="A0A0F5J8N8"/>
<keyword evidence="2" id="KW-1185">Reference proteome</keyword>
<reference evidence="1 2" key="1">
    <citation type="submission" date="2013-04" db="EMBL/GenBank/DDBJ databases">
        <title>The Genome Sequence of Parabacteroides gordonii DSM 23371.</title>
        <authorList>
            <consortium name="The Broad Institute Genomics Platform"/>
            <person name="Earl A."/>
            <person name="Ward D."/>
            <person name="Feldgarden M."/>
            <person name="Gevers D."/>
            <person name="Martens E."/>
            <person name="Sakamoto M."/>
            <person name="Benno Y."/>
            <person name="Suzuki N."/>
            <person name="Matsunaga N."/>
            <person name="Koshihara K."/>
            <person name="Seki M."/>
            <person name="Komiya H."/>
            <person name="Walker B."/>
            <person name="Young S."/>
            <person name="Zeng Q."/>
            <person name="Gargeya S."/>
            <person name="Fitzgerald M."/>
            <person name="Haas B."/>
            <person name="Abouelleil A."/>
            <person name="Allen A.W."/>
            <person name="Alvarado L."/>
            <person name="Arachchi H.M."/>
            <person name="Berlin A.M."/>
            <person name="Chapman S.B."/>
            <person name="Gainer-Dewar J."/>
            <person name="Goldberg J."/>
            <person name="Griggs A."/>
            <person name="Gujja S."/>
            <person name="Hansen M."/>
            <person name="Howarth C."/>
            <person name="Imamovic A."/>
            <person name="Ireland A."/>
            <person name="Larimer J."/>
            <person name="McCowan C."/>
            <person name="Murphy C."/>
            <person name="Pearson M."/>
            <person name="Poon T.W."/>
            <person name="Priest M."/>
            <person name="Roberts A."/>
            <person name="Saif S."/>
            <person name="Shea T."/>
            <person name="Sisk P."/>
            <person name="Sykes S."/>
            <person name="Wortman J."/>
            <person name="Nusbaum C."/>
            <person name="Birren B."/>
        </authorList>
    </citation>
    <scope>NUCLEOTIDE SEQUENCE [LARGE SCALE GENOMIC DNA]</scope>
    <source>
        <strain evidence="1 2">MS-1</strain>
    </source>
</reference>
<sequence>MNTDVLNTNLIEVMKNKIPDGVNLANTLMDILYIGKEAVYRRLRGEVPFTLNEASIISKKMGVSLDQIVGISYTNNAMFDLNLLHYSDPIKTYYTILDHYLEVFEALHDDPTSELSTASNMIPQTFYLQYENLSKFRLFKWMYQNEKVNCVKYFSELTISDELKQVQKDFVKATQYIQTTNYIWDCMMFHYLVNDIKYFASIHLITDEEVTNLQADLLQLLDDLEAIASKGKFDTGKDVHIYISNINFEATYSYVETSNLQLSLIRIFSINSITSRDKDMCKSMKE</sequence>
<dbReference type="PATRIC" id="fig|1203610.3.peg.3724"/>
<dbReference type="HOGENOM" id="CLU_075008_0_0_10"/>
<evidence type="ECO:0000313" key="1">
    <source>
        <dbReference type="EMBL" id="KKB54073.1"/>
    </source>
</evidence>
<dbReference type="EMBL" id="AQHW01000017">
    <property type="protein sequence ID" value="KKB54073.1"/>
    <property type="molecule type" value="Genomic_DNA"/>
</dbReference>
<evidence type="ECO:0000313" key="2">
    <source>
        <dbReference type="Proteomes" id="UP000033035"/>
    </source>
</evidence>
<protein>
    <recommendedName>
        <fullName evidence="3">Transcription regulator BetR N-terminal domain-containing protein</fullName>
    </recommendedName>
</protein>
<evidence type="ECO:0008006" key="3">
    <source>
        <dbReference type="Google" id="ProtNLM"/>
    </source>
</evidence>